<dbReference type="AlphaFoldDB" id="A0AA89C6G9"/>
<gene>
    <name evidence="2" type="ORF">FSP39_002890</name>
</gene>
<name>A0AA89C6G9_PINIB</name>
<keyword evidence="1" id="KW-0812">Transmembrane</keyword>
<keyword evidence="3" id="KW-1185">Reference proteome</keyword>
<protein>
    <submittedName>
        <fullName evidence="2">Uncharacterized protein</fullName>
    </submittedName>
</protein>
<proteinExistence type="predicted"/>
<keyword evidence="1" id="KW-1133">Transmembrane helix</keyword>
<accession>A0AA89C6G9</accession>
<organism evidence="2 3">
    <name type="scientific">Pinctada imbricata</name>
    <name type="common">Atlantic pearl-oyster</name>
    <name type="synonym">Pinctada martensii</name>
    <dbReference type="NCBI Taxonomy" id="66713"/>
    <lineage>
        <taxon>Eukaryota</taxon>
        <taxon>Metazoa</taxon>
        <taxon>Spiralia</taxon>
        <taxon>Lophotrochozoa</taxon>
        <taxon>Mollusca</taxon>
        <taxon>Bivalvia</taxon>
        <taxon>Autobranchia</taxon>
        <taxon>Pteriomorphia</taxon>
        <taxon>Pterioida</taxon>
        <taxon>Pterioidea</taxon>
        <taxon>Pteriidae</taxon>
        <taxon>Pinctada</taxon>
    </lineage>
</organism>
<comment type="caution">
    <text evidence="2">The sequence shown here is derived from an EMBL/GenBank/DDBJ whole genome shotgun (WGS) entry which is preliminary data.</text>
</comment>
<evidence type="ECO:0000256" key="1">
    <source>
        <dbReference type="SAM" id="Phobius"/>
    </source>
</evidence>
<dbReference type="Proteomes" id="UP001186944">
    <property type="component" value="Unassembled WGS sequence"/>
</dbReference>
<sequence length="249" mass="29416">MSAAIATSVISIWRRVGSHTTVANNPVARLSYYLHCVDSTLVLERHIPNIDTLQNYREYYELTKEEIDDVVRLCNDYRPEYMEGRCFFLLPEACEDAGNEFYDCETITATVGQMQVALPNAAASVQIAGVEIDVAHRMTYRDWWMKDNFVDPMGKLQPWLTAYQSNSERPIWSCRVKVRPKSPFPESDDPFSENVAANLLISYFFPLWIFGWMFMMMIFWFHRYQTWNQKPRETGEIEEFEDRNRTRYY</sequence>
<evidence type="ECO:0000313" key="2">
    <source>
        <dbReference type="EMBL" id="KAK3096750.1"/>
    </source>
</evidence>
<dbReference type="EMBL" id="VSWD01000007">
    <property type="protein sequence ID" value="KAK3096750.1"/>
    <property type="molecule type" value="Genomic_DNA"/>
</dbReference>
<keyword evidence="1" id="KW-0472">Membrane</keyword>
<evidence type="ECO:0000313" key="3">
    <source>
        <dbReference type="Proteomes" id="UP001186944"/>
    </source>
</evidence>
<feature type="transmembrane region" description="Helical" evidence="1">
    <location>
        <begin position="200"/>
        <end position="222"/>
    </location>
</feature>
<reference evidence="2" key="1">
    <citation type="submission" date="2019-08" db="EMBL/GenBank/DDBJ databases">
        <title>The improved chromosome-level genome for the pearl oyster Pinctada fucata martensii using PacBio sequencing and Hi-C.</title>
        <authorList>
            <person name="Zheng Z."/>
        </authorList>
    </citation>
    <scope>NUCLEOTIDE SEQUENCE</scope>
    <source>
        <strain evidence="2">ZZ-2019</strain>
        <tissue evidence="2">Adductor muscle</tissue>
    </source>
</reference>